<dbReference type="GO" id="GO:0006935">
    <property type="term" value="P:chemotaxis"/>
    <property type="evidence" value="ECO:0007669"/>
    <property type="project" value="UniProtKB-KW"/>
</dbReference>
<keyword evidence="4" id="KW-1003">Cell membrane</keyword>
<evidence type="ECO:0000313" key="10">
    <source>
        <dbReference type="EMBL" id="NVE93324.1"/>
    </source>
</evidence>
<dbReference type="SUPFAM" id="SSF101801">
    <property type="entry name" value="Surface presentation of antigens (SPOA)"/>
    <property type="match status" value="1"/>
</dbReference>
<dbReference type="InterPro" id="IPR036429">
    <property type="entry name" value="SpoA-like_sf"/>
</dbReference>
<proteinExistence type="inferred from homology"/>
<dbReference type="AlphaFoldDB" id="A0A850H2I1"/>
<keyword evidence="11" id="KW-1185">Reference proteome</keyword>
<dbReference type="PANTHER" id="PTHR43484:SF1">
    <property type="entry name" value="FLAGELLAR MOTOR SWITCH PROTEIN FLIN"/>
    <property type="match status" value="1"/>
</dbReference>
<protein>
    <recommendedName>
        <fullName evidence="3">Flagellar motor switch protein FliN</fullName>
    </recommendedName>
</protein>
<comment type="caution">
    <text evidence="10">The sequence shown here is derived from an EMBL/GenBank/DDBJ whole genome shotgun (WGS) entry which is preliminary data.</text>
</comment>
<dbReference type="EMBL" id="JABWTA010000001">
    <property type="protein sequence ID" value="NVE93324.1"/>
    <property type="molecule type" value="Genomic_DNA"/>
</dbReference>
<keyword evidence="10" id="KW-0969">Cilium</keyword>
<keyword evidence="10" id="KW-0966">Cell projection</keyword>
<dbReference type="GO" id="GO:0003774">
    <property type="term" value="F:cytoskeletal motor activity"/>
    <property type="evidence" value="ECO:0007669"/>
    <property type="project" value="InterPro"/>
</dbReference>
<keyword evidence="6" id="KW-0283">Flagellar rotation</keyword>
<dbReference type="Proteomes" id="UP000546031">
    <property type="component" value="Unassembled WGS sequence"/>
</dbReference>
<dbReference type="InterPro" id="IPR051469">
    <property type="entry name" value="FliN/MopA/SpaO"/>
</dbReference>
<evidence type="ECO:0000256" key="4">
    <source>
        <dbReference type="ARBA" id="ARBA00022475"/>
    </source>
</evidence>
<dbReference type="InterPro" id="IPR001543">
    <property type="entry name" value="FliN-like_C"/>
</dbReference>
<evidence type="ECO:0000256" key="7">
    <source>
        <dbReference type="ARBA" id="ARBA00023136"/>
    </source>
</evidence>
<dbReference type="InterPro" id="IPR001172">
    <property type="entry name" value="FliN_T3SS_HrcQb"/>
</dbReference>
<keyword evidence="5" id="KW-0145">Chemotaxis</keyword>
<name>A0A850H2I1_9SPHN</name>
<dbReference type="GO" id="GO:0071973">
    <property type="term" value="P:bacterial-type flagellum-dependent cell motility"/>
    <property type="evidence" value="ECO:0007669"/>
    <property type="project" value="InterPro"/>
</dbReference>
<dbReference type="GO" id="GO:0005886">
    <property type="term" value="C:plasma membrane"/>
    <property type="evidence" value="ECO:0007669"/>
    <property type="project" value="UniProtKB-SubCell"/>
</dbReference>
<evidence type="ECO:0000256" key="8">
    <source>
        <dbReference type="SAM" id="MobiDB-lite"/>
    </source>
</evidence>
<evidence type="ECO:0000259" key="9">
    <source>
        <dbReference type="Pfam" id="PF01052"/>
    </source>
</evidence>
<dbReference type="Pfam" id="PF01052">
    <property type="entry name" value="FliMN_C"/>
    <property type="match status" value="1"/>
</dbReference>
<comment type="similarity">
    <text evidence="2">Belongs to the FliN/MopA/SpaO family.</text>
</comment>
<evidence type="ECO:0000256" key="1">
    <source>
        <dbReference type="ARBA" id="ARBA00004413"/>
    </source>
</evidence>
<comment type="subcellular location">
    <subcellularLocation>
        <location evidence="1">Cell membrane</location>
        <topology evidence="1">Peripheral membrane protein</topology>
        <orientation evidence="1">Cytoplasmic side</orientation>
    </subcellularLocation>
</comment>
<feature type="domain" description="Flagellar motor switch protein FliN-like C-terminal" evidence="9">
    <location>
        <begin position="10"/>
        <end position="80"/>
    </location>
</feature>
<reference evidence="10 11" key="1">
    <citation type="submission" date="2020-06" db="EMBL/GenBank/DDBJ databases">
        <title>Altererythrobacter lutimaris sp. nov., a marine bacterium isolated from a tidal flat.</title>
        <authorList>
            <person name="Kim D."/>
            <person name="Yoo Y."/>
            <person name="Kim J.-J."/>
        </authorList>
    </citation>
    <scope>NUCLEOTIDE SEQUENCE [LARGE SCALE GENOMIC DNA]</scope>
    <source>
        <strain evidence="10 11">JGD-16</strain>
    </source>
</reference>
<sequence>MNAAAAHAKLLDDIAVTVSVELGRVDLPLKKVLALGPESVVPLDRLTDELLDVMVNGHTIARAEVVTQDNKFALRIVELVGVGPMPDPVPDSPSPAADGPSEAASAVPPPPAGA</sequence>
<feature type="compositionally biased region" description="Low complexity" evidence="8">
    <location>
        <begin position="94"/>
        <end position="106"/>
    </location>
</feature>
<dbReference type="Gene3D" id="2.30.330.10">
    <property type="entry name" value="SpoA-like"/>
    <property type="match status" value="1"/>
</dbReference>
<dbReference type="PRINTS" id="PR00956">
    <property type="entry name" value="FLGMOTORFLIN"/>
</dbReference>
<keyword evidence="7" id="KW-0472">Membrane</keyword>
<evidence type="ECO:0000256" key="6">
    <source>
        <dbReference type="ARBA" id="ARBA00022779"/>
    </source>
</evidence>
<evidence type="ECO:0000313" key="11">
    <source>
        <dbReference type="Proteomes" id="UP000546031"/>
    </source>
</evidence>
<dbReference type="GO" id="GO:0009425">
    <property type="term" value="C:bacterial-type flagellum basal body"/>
    <property type="evidence" value="ECO:0007669"/>
    <property type="project" value="InterPro"/>
</dbReference>
<dbReference type="PANTHER" id="PTHR43484">
    <property type="match status" value="1"/>
</dbReference>
<evidence type="ECO:0000256" key="5">
    <source>
        <dbReference type="ARBA" id="ARBA00022500"/>
    </source>
</evidence>
<keyword evidence="10" id="KW-0282">Flagellum</keyword>
<feature type="region of interest" description="Disordered" evidence="8">
    <location>
        <begin position="84"/>
        <end position="114"/>
    </location>
</feature>
<gene>
    <name evidence="10" type="ORF">HUO12_00265</name>
</gene>
<organism evidence="10 11">
    <name type="scientific">Altererythrobacter lutimaris</name>
    <dbReference type="NCBI Taxonomy" id="2743979"/>
    <lineage>
        <taxon>Bacteria</taxon>
        <taxon>Pseudomonadati</taxon>
        <taxon>Pseudomonadota</taxon>
        <taxon>Alphaproteobacteria</taxon>
        <taxon>Sphingomonadales</taxon>
        <taxon>Erythrobacteraceae</taxon>
        <taxon>Altererythrobacter</taxon>
    </lineage>
</organism>
<dbReference type="RefSeq" id="WP_176271700.1">
    <property type="nucleotide sequence ID" value="NZ_JABWTA010000001.1"/>
</dbReference>
<evidence type="ECO:0000256" key="2">
    <source>
        <dbReference type="ARBA" id="ARBA00009226"/>
    </source>
</evidence>
<accession>A0A850H2I1</accession>
<evidence type="ECO:0000256" key="3">
    <source>
        <dbReference type="ARBA" id="ARBA00021897"/>
    </source>
</evidence>